<organism evidence="2 3">
    <name type="scientific">Rivibacter subsaxonicus</name>
    <dbReference type="NCBI Taxonomy" id="457575"/>
    <lineage>
        <taxon>Bacteria</taxon>
        <taxon>Pseudomonadati</taxon>
        <taxon>Pseudomonadota</taxon>
        <taxon>Betaproteobacteria</taxon>
        <taxon>Burkholderiales</taxon>
        <taxon>Rivibacter</taxon>
    </lineage>
</organism>
<dbReference type="OrthoDB" id="8554634at2"/>
<keyword evidence="3" id="KW-1185">Reference proteome</keyword>
<name>A0A4V2FUR9_9BURK</name>
<feature type="signal peptide" evidence="1">
    <location>
        <begin position="1"/>
        <end position="30"/>
    </location>
</feature>
<keyword evidence="1" id="KW-0732">Signal</keyword>
<gene>
    <name evidence="2" type="ORF">EV670_1099</name>
</gene>
<proteinExistence type="predicted"/>
<dbReference type="InterPro" id="IPR010131">
    <property type="entry name" value="MdtP/NodT-like"/>
</dbReference>
<dbReference type="SUPFAM" id="SSF56954">
    <property type="entry name" value="Outer membrane efflux proteins (OEP)"/>
    <property type="match status" value="1"/>
</dbReference>
<evidence type="ECO:0000313" key="2">
    <source>
        <dbReference type="EMBL" id="RZU03066.1"/>
    </source>
</evidence>
<sequence>MSRLSFGARRRWHHVALASAVLLLAGCASLSEDGGLAPVQQAAREQLGKDLLPARSDADLVTIEQRVAELLAKPLTADSAVQIALLNNRGLQASLQELGIAEAELVQASRLPNPGFNFTRLKRGSEREIERSFSFDLAHLIALPLSMPMEQRRFGAVQRSVSMQMLSAAFEARKAYYGAVAAEQTLRYMRDVKAAADAGAELARRMAEAGNWNKLQQAREHAFFADAALNLARAQRAQVAARERLIRQLGLWGTQTQFALPARLPELPPEPADRPDIEQAAMAQRLDVQAAKLQSEAMAKNLGLSKVTRFLNVLELGYQHNTSNELPRQTGYEITLEIPLFDWSGARVARAEALYMQSVHRTAQVAVDARSQVREAYLGYRSAWDIARHYRDDIVPAARRISDENLLRYNGMLIGVFELLADTRAQIAAVNGAIEAQRDYWIAQADLEMALIGPPSLPAVRDSSMAAAGASAH</sequence>
<dbReference type="GO" id="GO:0015562">
    <property type="term" value="F:efflux transmembrane transporter activity"/>
    <property type="evidence" value="ECO:0007669"/>
    <property type="project" value="InterPro"/>
</dbReference>
<protein>
    <submittedName>
        <fullName evidence="2">Outer membrane protein TolC</fullName>
    </submittedName>
</protein>
<dbReference type="PROSITE" id="PS51257">
    <property type="entry name" value="PROKAR_LIPOPROTEIN"/>
    <property type="match status" value="1"/>
</dbReference>
<dbReference type="PANTHER" id="PTHR30203">
    <property type="entry name" value="OUTER MEMBRANE CATION EFFLUX PROTEIN"/>
    <property type="match status" value="1"/>
</dbReference>
<dbReference type="Proteomes" id="UP000293671">
    <property type="component" value="Unassembled WGS sequence"/>
</dbReference>
<evidence type="ECO:0000313" key="3">
    <source>
        <dbReference type="Proteomes" id="UP000293671"/>
    </source>
</evidence>
<comment type="caution">
    <text evidence="2">The sequence shown here is derived from an EMBL/GenBank/DDBJ whole genome shotgun (WGS) entry which is preliminary data.</text>
</comment>
<dbReference type="PANTHER" id="PTHR30203:SF24">
    <property type="entry name" value="BLR4935 PROTEIN"/>
    <property type="match status" value="1"/>
</dbReference>
<dbReference type="EMBL" id="SHKP01000004">
    <property type="protein sequence ID" value="RZU03066.1"/>
    <property type="molecule type" value="Genomic_DNA"/>
</dbReference>
<feature type="chain" id="PRO_5021021325" evidence="1">
    <location>
        <begin position="31"/>
        <end position="473"/>
    </location>
</feature>
<dbReference type="AlphaFoldDB" id="A0A4V2FUR9"/>
<dbReference type="Gene3D" id="1.20.1600.10">
    <property type="entry name" value="Outer membrane efflux proteins (OEP)"/>
    <property type="match status" value="1"/>
</dbReference>
<dbReference type="RefSeq" id="WP_130430774.1">
    <property type="nucleotide sequence ID" value="NZ_SHKP01000004.1"/>
</dbReference>
<reference evidence="2 3" key="1">
    <citation type="submission" date="2019-02" db="EMBL/GenBank/DDBJ databases">
        <title>Genomic Encyclopedia of Type Strains, Phase IV (KMG-IV): sequencing the most valuable type-strain genomes for metagenomic binning, comparative biology and taxonomic classification.</title>
        <authorList>
            <person name="Goeker M."/>
        </authorList>
    </citation>
    <scope>NUCLEOTIDE SEQUENCE [LARGE SCALE GENOMIC DNA]</scope>
    <source>
        <strain evidence="2 3">DSM 19570</strain>
    </source>
</reference>
<accession>A0A4V2FUR9</accession>
<evidence type="ECO:0000256" key="1">
    <source>
        <dbReference type="SAM" id="SignalP"/>
    </source>
</evidence>